<name>X1TQH8_9ZZZZ</name>
<dbReference type="InterPro" id="IPR020578">
    <property type="entry name" value="Aminotrans_V_PyrdxlP_BS"/>
</dbReference>
<evidence type="ECO:0000256" key="2">
    <source>
        <dbReference type="ARBA" id="ARBA00022898"/>
    </source>
</evidence>
<dbReference type="PANTHER" id="PTHR43586">
    <property type="entry name" value="CYSTEINE DESULFURASE"/>
    <property type="match status" value="1"/>
</dbReference>
<organism evidence="4">
    <name type="scientific">marine sediment metagenome</name>
    <dbReference type="NCBI Taxonomy" id="412755"/>
    <lineage>
        <taxon>unclassified sequences</taxon>
        <taxon>metagenomes</taxon>
        <taxon>ecological metagenomes</taxon>
    </lineage>
</organism>
<dbReference type="SUPFAM" id="SSF53383">
    <property type="entry name" value="PLP-dependent transferases"/>
    <property type="match status" value="1"/>
</dbReference>
<feature type="domain" description="Aminotransferase class V" evidence="3">
    <location>
        <begin position="1"/>
        <end position="197"/>
    </location>
</feature>
<dbReference type="InterPro" id="IPR000192">
    <property type="entry name" value="Aminotrans_V_dom"/>
</dbReference>
<reference evidence="4" key="1">
    <citation type="journal article" date="2014" name="Front. Microbiol.">
        <title>High frequency of phylogenetically diverse reductive dehalogenase-homologous genes in deep subseafloor sedimentary metagenomes.</title>
        <authorList>
            <person name="Kawai M."/>
            <person name="Futagami T."/>
            <person name="Toyoda A."/>
            <person name="Takaki Y."/>
            <person name="Nishi S."/>
            <person name="Hori S."/>
            <person name="Arai W."/>
            <person name="Tsubouchi T."/>
            <person name="Morono Y."/>
            <person name="Uchiyama I."/>
            <person name="Ito T."/>
            <person name="Fujiyama A."/>
            <person name="Inagaki F."/>
            <person name="Takami H."/>
        </authorList>
    </citation>
    <scope>NUCLEOTIDE SEQUENCE</scope>
    <source>
        <strain evidence="4">Expedition CK06-06</strain>
    </source>
</reference>
<dbReference type="EMBL" id="BARW01008251">
    <property type="protein sequence ID" value="GAI82304.1"/>
    <property type="molecule type" value="Genomic_DNA"/>
</dbReference>
<dbReference type="Gene3D" id="3.40.640.10">
    <property type="entry name" value="Type I PLP-dependent aspartate aminotransferase-like (Major domain)"/>
    <property type="match status" value="1"/>
</dbReference>
<dbReference type="AlphaFoldDB" id="X1TQH8"/>
<evidence type="ECO:0000259" key="3">
    <source>
        <dbReference type="Pfam" id="PF00266"/>
    </source>
</evidence>
<gene>
    <name evidence="4" type="ORF">S12H4_16978</name>
</gene>
<protein>
    <recommendedName>
        <fullName evidence="3">Aminotransferase class V domain-containing protein</fullName>
    </recommendedName>
</protein>
<comment type="caution">
    <text evidence="4">The sequence shown here is derived from an EMBL/GenBank/DDBJ whole genome shotgun (WGS) entry which is preliminary data.</text>
</comment>
<keyword evidence="2" id="KW-0663">Pyridoxal phosphate</keyword>
<proteinExistence type="predicted"/>
<dbReference type="PANTHER" id="PTHR43586:SF4">
    <property type="entry name" value="ISOPENICILLIN N EPIMERASE"/>
    <property type="match status" value="1"/>
</dbReference>
<dbReference type="InterPro" id="IPR015424">
    <property type="entry name" value="PyrdxlP-dep_Trfase"/>
</dbReference>
<sequence length="212" mass="22559">MVDAAQTAGKYPLDVQVNHIDLLAFSGHKGLFGPPGTGVLYIGERVALDSLREGGTGSHSEQEEQPVDLPYKFECGTANTIGIAGLGVGLRFIFKEGIEKILAHEQSLTDRLFKGLSQIARTSVYKAKDGSKQAPVISFNIDGSEPGEVGAILDQAFDIKVRTGLHCAPAAHKTFGTFPRGTVRLSPGYFNTTEEINFTLEAIAKIAGAGIL</sequence>
<dbReference type="PROSITE" id="PS00595">
    <property type="entry name" value="AA_TRANSFER_CLASS_5"/>
    <property type="match status" value="1"/>
</dbReference>
<dbReference type="Pfam" id="PF00266">
    <property type="entry name" value="Aminotran_5"/>
    <property type="match status" value="1"/>
</dbReference>
<accession>X1TQH8</accession>
<dbReference type="InterPro" id="IPR015422">
    <property type="entry name" value="PyrdxlP-dep_Trfase_small"/>
</dbReference>
<evidence type="ECO:0000313" key="4">
    <source>
        <dbReference type="EMBL" id="GAI82304.1"/>
    </source>
</evidence>
<evidence type="ECO:0000256" key="1">
    <source>
        <dbReference type="ARBA" id="ARBA00001933"/>
    </source>
</evidence>
<dbReference type="Gene3D" id="3.90.1150.10">
    <property type="entry name" value="Aspartate Aminotransferase, domain 1"/>
    <property type="match status" value="1"/>
</dbReference>
<dbReference type="InterPro" id="IPR015421">
    <property type="entry name" value="PyrdxlP-dep_Trfase_major"/>
</dbReference>
<comment type="cofactor">
    <cofactor evidence="1">
        <name>pyridoxal 5'-phosphate</name>
        <dbReference type="ChEBI" id="CHEBI:597326"/>
    </cofactor>
</comment>